<feature type="region of interest" description="Disordered" evidence="1">
    <location>
        <begin position="27"/>
        <end position="57"/>
    </location>
</feature>
<evidence type="ECO:0000313" key="2">
    <source>
        <dbReference type="EMBL" id="KAK7074560.1"/>
    </source>
</evidence>
<accession>A0AAN9A6Z7</accession>
<dbReference type="Proteomes" id="UP001381693">
    <property type="component" value="Unassembled WGS sequence"/>
</dbReference>
<sequence length="57" mass="6410">MMCGAEAVPEKKGRFEDAEMKILGWMSGVTREDRTEDQRSSDSSGSFEDEARVSYSE</sequence>
<protein>
    <submittedName>
        <fullName evidence="2">Uncharacterized protein</fullName>
    </submittedName>
</protein>
<organism evidence="2 3">
    <name type="scientific">Halocaridina rubra</name>
    <name type="common">Hawaiian red shrimp</name>
    <dbReference type="NCBI Taxonomy" id="373956"/>
    <lineage>
        <taxon>Eukaryota</taxon>
        <taxon>Metazoa</taxon>
        <taxon>Ecdysozoa</taxon>
        <taxon>Arthropoda</taxon>
        <taxon>Crustacea</taxon>
        <taxon>Multicrustacea</taxon>
        <taxon>Malacostraca</taxon>
        <taxon>Eumalacostraca</taxon>
        <taxon>Eucarida</taxon>
        <taxon>Decapoda</taxon>
        <taxon>Pleocyemata</taxon>
        <taxon>Caridea</taxon>
        <taxon>Atyoidea</taxon>
        <taxon>Atyidae</taxon>
        <taxon>Halocaridina</taxon>
    </lineage>
</organism>
<reference evidence="2 3" key="1">
    <citation type="submission" date="2023-11" db="EMBL/GenBank/DDBJ databases">
        <title>Halocaridina rubra genome assembly.</title>
        <authorList>
            <person name="Smith C."/>
        </authorList>
    </citation>
    <scope>NUCLEOTIDE SEQUENCE [LARGE SCALE GENOMIC DNA]</scope>
    <source>
        <strain evidence="2">EP-1</strain>
        <tissue evidence="2">Whole</tissue>
    </source>
</reference>
<dbReference type="EMBL" id="JAXCGZ010011535">
    <property type="protein sequence ID" value="KAK7074560.1"/>
    <property type="molecule type" value="Genomic_DNA"/>
</dbReference>
<proteinExistence type="predicted"/>
<feature type="non-terminal residue" evidence="2">
    <location>
        <position position="57"/>
    </location>
</feature>
<feature type="compositionally biased region" description="Basic and acidic residues" evidence="1">
    <location>
        <begin position="30"/>
        <end position="40"/>
    </location>
</feature>
<comment type="caution">
    <text evidence="2">The sequence shown here is derived from an EMBL/GenBank/DDBJ whole genome shotgun (WGS) entry which is preliminary data.</text>
</comment>
<name>A0AAN9A6Z7_HALRR</name>
<evidence type="ECO:0000313" key="3">
    <source>
        <dbReference type="Proteomes" id="UP001381693"/>
    </source>
</evidence>
<keyword evidence="3" id="KW-1185">Reference proteome</keyword>
<dbReference type="AlphaFoldDB" id="A0AAN9A6Z7"/>
<evidence type="ECO:0000256" key="1">
    <source>
        <dbReference type="SAM" id="MobiDB-lite"/>
    </source>
</evidence>
<gene>
    <name evidence="2" type="ORF">SK128_028468</name>
</gene>